<dbReference type="InterPro" id="IPR051678">
    <property type="entry name" value="AGP_Transferase"/>
</dbReference>
<dbReference type="SUPFAM" id="SSF56112">
    <property type="entry name" value="Protein kinase-like (PK-like)"/>
    <property type="match status" value="1"/>
</dbReference>
<keyword evidence="2" id="KW-0418">Kinase</keyword>
<keyword evidence="2" id="KW-0808">Transferase</keyword>
<evidence type="ECO:0000313" key="2">
    <source>
        <dbReference type="EMBL" id="ASL15222.1"/>
    </source>
</evidence>
<protein>
    <submittedName>
        <fullName evidence="2">Putative phosphotransferase related to Ser/Thr protein kinase</fullName>
    </submittedName>
</protein>
<dbReference type="RefSeq" id="WP_054585505.1">
    <property type="nucleotide sequence ID" value="NZ_CP012885.2"/>
</dbReference>
<dbReference type="Gene3D" id="3.90.1200.10">
    <property type="match status" value="1"/>
</dbReference>
<dbReference type="GO" id="GO:0016301">
    <property type="term" value="F:kinase activity"/>
    <property type="evidence" value="ECO:0007669"/>
    <property type="project" value="UniProtKB-KW"/>
</dbReference>
<dbReference type="Pfam" id="PF01636">
    <property type="entry name" value="APH"/>
    <property type="match status" value="1"/>
</dbReference>
<reference evidence="2 3" key="1">
    <citation type="journal article" date="2017" name="Lancet Infect. Dis.">
        <title>Global outbreak of severe Mycobacterium chimaera disease after cardiac surgery: a molecular epidemiological study.</title>
        <authorList>
            <person name="van Ingen J."/>
            <person name="Kohl T."/>
            <person name="Kranzer K."/>
            <person name="Hasse B."/>
            <person name="Keller P."/>
            <person name="Szafranska A."/>
            <person name="Hillemann D."/>
            <person name="Chand M."/>
            <person name="Schreiber P."/>
            <person name="Sommerstein R."/>
            <person name="Berger C."/>
            <person name="Genoni M."/>
            <person name="Ruegg C."/>
            <person name="Troillet N."/>
            <person name="Widmer A.F."/>
            <person name="Becker S.L."/>
            <person name="Herrmann M."/>
            <person name="Eckmanns T."/>
            <person name="Haller S."/>
            <person name="Hoeller C."/>
            <person name="Debast S.B."/>
            <person name="Wolfhagen M.J."/>
            <person name="Hopman J."/>
            <person name="Kluytmans J."/>
            <person name="Langelaar M."/>
            <person name="Notermans D.W."/>
            <person name="ten Oever J."/>
            <person name="van den Barselaar P."/>
            <person name="Vonk A.B.A."/>
            <person name="Vos M.C."/>
            <person name="Ahmed N."/>
            <person name="Brown T."/>
            <person name="Crook D."/>
            <person name="Lamagni T."/>
            <person name="Phin N."/>
            <person name="Smith E.G."/>
            <person name="Zambon M."/>
            <person name="Serr A."/>
            <person name="Goetting T."/>
            <person name="Ebner W."/>
            <person name="Thuermer A."/>
            <person name="Utpatel C."/>
            <person name="Sproer C."/>
            <person name="Bunk B."/>
            <person name="Nubel U."/>
            <person name="Bloemberg G."/>
            <person name="Bottger E."/>
            <person name="Niemann S."/>
            <person name="Wagner D."/>
            <person name="Sax H."/>
        </authorList>
    </citation>
    <scope>NUCLEOTIDE SEQUENCE [LARGE SCALE GENOMIC DNA]</scope>
    <source>
        <strain evidence="2 3">ZUERICH-2</strain>
    </source>
</reference>
<evidence type="ECO:0000313" key="3">
    <source>
        <dbReference type="Proteomes" id="UP000198286"/>
    </source>
</evidence>
<dbReference type="EMBL" id="CP015267">
    <property type="protein sequence ID" value="ASL15222.1"/>
    <property type="molecule type" value="Genomic_DNA"/>
</dbReference>
<dbReference type="KEGG" id="mchi:AN480_13265"/>
<feature type="domain" description="Aminoglycoside phosphotransferase" evidence="1">
    <location>
        <begin position="40"/>
        <end position="255"/>
    </location>
</feature>
<dbReference type="InterPro" id="IPR011009">
    <property type="entry name" value="Kinase-like_dom_sf"/>
</dbReference>
<dbReference type="STRING" id="222805.AN480_13160"/>
<organism evidence="2 3">
    <name type="scientific">Mycobacterium intracellulare subsp. chimaera</name>
    <dbReference type="NCBI Taxonomy" id="222805"/>
    <lineage>
        <taxon>Bacteria</taxon>
        <taxon>Bacillati</taxon>
        <taxon>Actinomycetota</taxon>
        <taxon>Actinomycetes</taxon>
        <taxon>Mycobacteriales</taxon>
        <taxon>Mycobacteriaceae</taxon>
        <taxon>Mycobacterium</taxon>
        <taxon>Mycobacterium avium complex (MAC)</taxon>
    </lineage>
</organism>
<name>A0A220YC88_MYCIT</name>
<sequence length="291" mass="32818">MPPYGFDIDDELHDQLRAPVPPGVLAWVERQTKCQVIAQRPLEGGQSAAIHRLVLDDRSDVILQRFVLDWIRDEPWAPANEVLVLDLLSDTSVPAPEVIAADPHGQDTGVPTVLMTALPGAVVWDPPELDPWLDAVIDVMMTIHGIRAPQQLRRWEPYPPENAPPAWTRHRWAWERAVTTYHDVRPSSDRVFLHRDFHPGNLLWQQGTISGVVDWVSSCAGPVQEDIAHFRVNLAMHHGQAAADRLLRRWMHASGQIEYRPTWDLLTAVSMGGDEPNHQLDEFIAAAAHRL</sequence>
<dbReference type="InterPro" id="IPR002575">
    <property type="entry name" value="Aminoglycoside_PTrfase"/>
</dbReference>
<evidence type="ECO:0000259" key="1">
    <source>
        <dbReference type="Pfam" id="PF01636"/>
    </source>
</evidence>
<gene>
    <name evidence="2" type="ORF">MYCOZU2_02823</name>
</gene>
<proteinExistence type="predicted"/>
<dbReference type="PANTHER" id="PTHR21310">
    <property type="entry name" value="AMINOGLYCOSIDE PHOSPHOTRANSFERASE-RELATED-RELATED"/>
    <property type="match status" value="1"/>
</dbReference>
<accession>A0A220YC88</accession>
<dbReference type="AlphaFoldDB" id="A0A220YC88"/>
<dbReference type="KEGG" id="mchi:AN480_13160"/>
<dbReference type="Proteomes" id="UP000198286">
    <property type="component" value="Chromosome"/>
</dbReference>